<dbReference type="KEGG" id="gaz:Pan241w_20890"/>
<gene>
    <name evidence="2" type="ORF">Pan241w_20890</name>
</gene>
<name>A0A517RDQ1_9PLAN</name>
<proteinExistence type="predicted"/>
<evidence type="ECO:0000313" key="2">
    <source>
        <dbReference type="EMBL" id="QDT42008.1"/>
    </source>
</evidence>
<evidence type="ECO:0008006" key="4">
    <source>
        <dbReference type="Google" id="ProtNLM"/>
    </source>
</evidence>
<evidence type="ECO:0000313" key="3">
    <source>
        <dbReference type="Proteomes" id="UP000317171"/>
    </source>
</evidence>
<protein>
    <recommendedName>
        <fullName evidence="4">Neutral metalloprotease</fullName>
    </recommendedName>
</protein>
<accession>A0A517RDQ1</accession>
<organism evidence="2 3">
    <name type="scientific">Gimesia alba</name>
    <dbReference type="NCBI Taxonomy" id="2527973"/>
    <lineage>
        <taxon>Bacteria</taxon>
        <taxon>Pseudomonadati</taxon>
        <taxon>Planctomycetota</taxon>
        <taxon>Planctomycetia</taxon>
        <taxon>Planctomycetales</taxon>
        <taxon>Planctomycetaceae</taxon>
        <taxon>Gimesia</taxon>
    </lineage>
</organism>
<dbReference type="EMBL" id="CP036269">
    <property type="protein sequence ID" value="QDT42008.1"/>
    <property type="molecule type" value="Genomic_DNA"/>
</dbReference>
<keyword evidence="3" id="KW-1185">Reference proteome</keyword>
<evidence type="ECO:0000256" key="1">
    <source>
        <dbReference type="SAM" id="MobiDB-lite"/>
    </source>
</evidence>
<dbReference type="AlphaFoldDB" id="A0A517RDQ1"/>
<dbReference type="Proteomes" id="UP000317171">
    <property type="component" value="Chromosome"/>
</dbReference>
<sequence length="672" mass="75790">MLPRRFFNQFTVFFFAISTLCIALGIQSVRTAPSKINPSVPKVLTARKPVSSQTQPIDWDQPVKIIPTGKQPRFPLSLTEGDEYLLIINNLEQASHRTQTVQLSAEFDSGKKTPLDCYFQNTPRLPQTLSENQRGVPSQAVRLPSHQTAIRESNSKPESAARERSFYLFVTDGSLSDRNQYSKIKSRLIQQSDRVAIYLDQQQKENELAPGLVDGILETLEHQVLDKITSQCGPIRDVDQDGRFTILLSPWLSKLQGGKTSINGFVRPSDFRETVSEPFSNHCDMLYLNSALKPGQELLDLLSHEVTHAAVSSLRAFQSKSPAGPLMDEEDWLNEGIAHIMEPGYTNRDYRISEFYRKPEAYPLVVPDYYRAQLWRNHGCRGAVSLFLDWCNQIECTQRFPYRFTHHPLTGTRKIEQLTAHPFPELFRLWSLSLAQQTLHPGTRVKTVGDQSPFHCGKFLLAGPAFQTWDLSNNPQASMNIASTASGFLHLKTDEIQNGNITINVNGFSKMQLTLLKISQNGNRLSLTATEHLPGTNNIPSVEFLDVRLTCKHPAGSTVETISVESSGAYLSRSSRRPRLFQTASLNALLTSQSGKFEMTNERTYEENGKQVTDFLIRIPRTILQKETKADCLTFKMIVQTETQMHIAAQTDFKLPTQPVQRLTEASKSTKN</sequence>
<reference evidence="2 3" key="1">
    <citation type="submission" date="2019-02" db="EMBL/GenBank/DDBJ databases">
        <title>Deep-cultivation of Planctomycetes and their phenomic and genomic characterization uncovers novel biology.</title>
        <authorList>
            <person name="Wiegand S."/>
            <person name="Jogler M."/>
            <person name="Boedeker C."/>
            <person name="Pinto D."/>
            <person name="Vollmers J."/>
            <person name="Rivas-Marin E."/>
            <person name="Kohn T."/>
            <person name="Peeters S.H."/>
            <person name="Heuer A."/>
            <person name="Rast P."/>
            <person name="Oberbeckmann S."/>
            <person name="Bunk B."/>
            <person name="Jeske O."/>
            <person name="Meyerdierks A."/>
            <person name="Storesund J.E."/>
            <person name="Kallscheuer N."/>
            <person name="Luecker S."/>
            <person name="Lage O.M."/>
            <person name="Pohl T."/>
            <person name="Merkel B.J."/>
            <person name="Hornburger P."/>
            <person name="Mueller R.-W."/>
            <person name="Bruemmer F."/>
            <person name="Labrenz M."/>
            <person name="Spormann A.M."/>
            <person name="Op den Camp H."/>
            <person name="Overmann J."/>
            <person name="Amann R."/>
            <person name="Jetten M.S.M."/>
            <person name="Mascher T."/>
            <person name="Medema M.H."/>
            <person name="Devos D.P."/>
            <person name="Kaster A.-K."/>
            <person name="Ovreas L."/>
            <person name="Rohde M."/>
            <person name="Galperin M.Y."/>
            <person name="Jogler C."/>
        </authorList>
    </citation>
    <scope>NUCLEOTIDE SEQUENCE [LARGE SCALE GENOMIC DNA]</scope>
    <source>
        <strain evidence="2 3">Pan241w</strain>
    </source>
</reference>
<feature type="region of interest" description="Disordered" evidence="1">
    <location>
        <begin position="128"/>
        <end position="158"/>
    </location>
</feature>